<feature type="transmembrane region" description="Helical" evidence="15">
    <location>
        <begin position="21"/>
        <end position="43"/>
    </location>
</feature>
<comment type="caution">
    <text evidence="16">The sequence shown here is derived from an EMBL/GenBank/DDBJ whole genome shotgun (WGS) entry which is preliminary data.</text>
</comment>
<evidence type="ECO:0000256" key="2">
    <source>
        <dbReference type="ARBA" id="ARBA00008224"/>
    </source>
</evidence>
<evidence type="ECO:0000256" key="5">
    <source>
        <dbReference type="ARBA" id="ARBA00022466"/>
    </source>
</evidence>
<dbReference type="AlphaFoldDB" id="A0A3D9H1G3"/>
<evidence type="ECO:0000256" key="9">
    <source>
        <dbReference type="ARBA" id="ARBA00022723"/>
    </source>
</evidence>
<dbReference type="GO" id="GO:0005886">
    <property type="term" value="C:plasma membrane"/>
    <property type="evidence" value="ECO:0007669"/>
    <property type="project" value="UniProtKB-SubCell"/>
</dbReference>
<accession>A0A3D9H1G3</accession>
<keyword evidence="11 15" id="KW-1133">Transmembrane helix</keyword>
<comment type="function">
    <text evidence="14">Involved in mercury resistance. Probably transfers a mercuric ion from the periplasmic Hg(2+)-binding protein MerP to the cytoplasmic mercuric reductase MerA.</text>
</comment>
<dbReference type="Pfam" id="PF02411">
    <property type="entry name" value="MerT"/>
    <property type="match status" value="1"/>
</dbReference>
<evidence type="ECO:0000256" key="8">
    <source>
        <dbReference type="ARBA" id="ARBA00022692"/>
    </source>
</evidence>
<dbReference type="GO" id="GO:0015097">
    <property type="term" value="F:mercury ion transmembrane transporter activity"/>
    <property type="evidence" value="ECO:0007669"/>
    <property type="project" value="InterPro"/>
</dbReference>
<evidence type="ECO:0000313" key="17">
    <source>
        <dbReference type="Proteomes" id="UP000256845"/>
    </source>
</evidence>
<feature type="transmembrane region" description="Helical" evidence="15">
    <location>
        <begin position="63"/>
        <end position="82"/>
    </location>
</feature>
<evidence type="ECO:0000313" key="16">
    <source>
        <dbReference type="EMBL" id="RED43335.1"/>
    </source>
</evidence>
<evidence type="ECO:0000256" key="15">
    <source>
        <dbReference type="SAM" id="Phobius"/>
    </source>
</evidence>
<evidence type="ECO:0000256" key="1">
    <source>
        <dbReference type="ARBA" id="ARBA00004429"/>
    </source>
</evidence>
<keyword evidence="17" id="KW-1185">Reference proteome</keyword>
<dbReference type="OrthoDB" id="9813737at2"/>
<dbReference type="EMBL" id="QRDW01000027">
    <property type="protein sequence ID" value="RED43335.1"/>
    <property type="molecule type" value="Genomic_DNA"/>
</dbReference>
<evidence type="ECO:0000256" key="13">
    <source>
        <dbReference type="ARBA" id="ARBA00030934"/>
    </source>
</evidence>
<dbReference type="InterPro" id="IPR003457">
    <property type="entry name" value="Transprt_MerT"/>
</dbReference>
<comment type="subcellular location">
    <subcellularLocation>
        <location evidence="1">Cell inner membrane</location>
        <topology evidence="1">Multi-pass membrane protein</topology>
    </subcellularLocation>
</comment>
<organism evidence="16 17">
    <name type="scientific">Aestuariispira insulae</name>
    <dbReference type="NCBI Taxonomy" id="1461337"/>
    <lineage>
        <taxon>Bacteria</taxon>
        <taxon>Pseudomonadati</taxon>
        <taxon>Pseudomonadota</taxon>
        <taxon>Alphaproteobacteria</taxon>
        <taxon>Rhodospirillales</taxon>
        <taxon>Kiloniellaceae</taxon>
        <taxon>Aestuariispira</taxon>
    </lineage>
</organism>
<dbReference type="Proteomes" id="UP000256845">
    <property type="component" value="Unassembled WGS sequence"/>
</dbReference>
<gene>
    <name evidence="16" type="ORF">DFP90_1275</name>
</gene>
<comment type="similarity">
    <text evidence="2">Belongs to the MerT family.</text>
</comment>
<keyword evidence="7" id="KW-0997">Cell inner membrane</keyword>
<keyword evidence="5" id="KW-0475">Mercuric resistance</keyword>
<keyword evidence="6" id="KW-1003">Cell membrane</keyword>
<protein>
    <recommendedName>
        <fullName evidence="3">Mercuric transport protein MerT</fullName>
    </recommendedName>
    <alternativeName>
        <fullName evidence="13">Mercury ion transport protein</fullName>
    </alternativeName>
</protein>
<dbReference type="RefSeq" id="WP_115939689.1">
    <property type="nucleotide sequence ID" value="NZ_QRDW01000027.1"/>
</dbReference>
<keyword evidence="4" id="KW-0813">Transport</keyword>
<reference evidence="16 17" key="1">
    <citation type="submission" date="2018-07" db="EMBL/GenBank/DDBJ databases">
        <title>Genomic Encyclopedia of Type Strains, Phase III (KMG-III): the genomes of soil and plant-associated and newly described type strains.</title>
        <authorList>
            <person name="Whitman W."/>
        </authorList>
    </citation>
    <scope>NUCLEOTIDE SEQUENCE [LARGE SCALE GENOMIC DNA]</scope>
    <source>
        <strain evidence="16 17">CECT 8488</strain>
    </source>
</reference>
<evidence type="ECO:0000256" key="10">
    <source>
        <dbReference type="ARBA" id="ARBA00022914"/>
    </source>
</evidence>
<evidence type="ECO:0000256" key="12">
    <source>
        <dbReference type="ARBA" id="ARBA00023136"/>
    </source>
</evidence>
<sequence length="131" mass="13655">MATSQDMETQSTAESFSGGKGMLAAGGIIGATLSASCCVLPLVLFSVGVTGSWIGNLTALAPYQPYFVGMALLFLGAGYWRAYRKPKAACEGGYCASTRSDHVVKAMLWLATLLVALAAAFPYTAPYLLGE</sequence>
<feature type="transmembrane region" description="Helical" evidence="15">
    <location>
        <begin position="103"/>
        <end position="125"/>
    </location>
</feature>
<evidence type="ECO:0000256" key="11">
    <source>
        <dbReference type="ARBA" id="ARBA00022989"/>
    </source>
</evidence>
<dbReference type="GO" id="GO:0046872">
    <property type="term" value="F:metal ion binding"/>
    <property type="evidence" value="ECO:0007669"/>
    <property type="project" value="UniProtKB-KW"/>
</dbReference>
<evidence type="ECO:0000256" key="3">
    <source>
        <dbReference type="ARBA" id="ARBA00017053"/>
    </source>
</evidence>
<evidence type="ECO:0000256" key="7">
    <source>
        <dbReference type="ARBA" id="ARBA00022519"/>
    </source>
</evidence>
<name>A0A3D9H1G3_9PROT</name>
<evidence type="ECO:0000256" key="4">
    <source>
        <dbReference type="ARBA" id="ARBA00022448"/>
    </source>
</evidence>
<keyword evidence="8 15" id="KW-0812">Transmembrane</keyword>
<evidence type="ECO:0000256" key="6">
    <source>
        <dbReference type="ARBA" id="ARBA00022475"/>
    </source>
</evidence>
<proteinExistence type="inferred from homology"/>
<keyword evidence="10" id="KW-0476">Mercury</keyword>
<keyword evidence="9" id="KW-0479">Metal-binding</keyword>
<dbReference type="Gene3D" id="1.10.287.910">
    <property type="entry name" value="bacterial mercury transporter, merf"/>
    <property type="match status" value="1"/>
</dbReference>
<evidence type="ECO:0000256" key="14">
    <source>
        <dbReference type="ARBA" id="ARBA00045720"/>
    </source>
</evidence>
<keyword evidence="12 15" id="KW-0472">Membrane</keyword>